<keyword evidence="2" id="KW-0521">NADP</keyword>
<evidence type="ECO:0000256" key="2">
    <source>
        <dbReference type="ARBA" id="ARBA00022857"/>
    </source>
</evidence>
<dbReference type="InterPro" id="IPR020904">
    <property type="entry name" value="Sc_DH/Rdtase_CS"/>
</dbReference>
<dbReference type="PANTHER" id="PTHR43391">
    <property type="entry name" value="RETINOL DEHYDROGENASE-RELATED"/>
    <property type="match status" value="1"/>
</dbReference>
<dbReference type="CDD" id="cd05233">
    <property type="entry name" value="SDR_c"/>
    <property type="match status" value="1"/>
</dbReference>
<name>A0AAW3X045_SERFO</name>
<dbReference type="PRINTS" id="PR00080">
    <property type="entry name" value="SDRFAMILY"/>
</dbReference>
<gene>
    <name evidence="5" type="ORF">H8J20_28190</name>
</gene>
<dbReference type="Proteomes" id="UP000659084">
    <property type="component" value="Unassembled WGS sequence"/>
</dbReference>
<evidence type="ECO:0000256" key="1">
    <source>
        <dbReference type="ARBA" id="ARBA00006484"/>
    </source>
</evidence>
<sequence>ASRGIGKAITEDFIRKAEFDVMAIVRTPSLAEHLRDEWAMLNPACRLVIKVADFSDADAVQTLCHDLGKTQNLALLINNAGIFMPGTTDIEYQNLLDMTEVNFFAPFLLTQAVSHAMQKNKQGYIINIASNAARRAISGIGAYSASKHALLGLSSSLMLELLPHNIKVTNINPGFTNTDMTRHFPNLADDEKIQPQDIVNCISFLLSLSPGAIIPNIDVEWALLNKSNLDKTSGCQPFTQAIRTLSGMPARVILFKARIMAIASPTCAS</sequence>
<dbReference type="RefSeq" id="WP_179254104.1">
    <property type="nucleotide sequence ID" value="NZ_JACBIV010000076.1"/>
</dbReference>
<dbReference type="PRINTS" id="PR00081">
    <property type="entry name" value="GDHRDH"/>
</dbReference>
<proteinExistence type="inferred from homology"/>
<protein>
    <submittedName>
        <fullName evidence="5">SDR family oxidoreductase</fullName>
    </submittedName>
</protein>
<evidence type="ECO:0000313" key="6">
    <source>
        <dbReference type="Proteomes" id="UP000659084"/>
    </source>
</evidence>
<dbReference type="EMBL" id="JACNYO010000085">
    <property type="protein sequence ID" value="MBC3215992.1"/>
    <property type="molecule type" value="Genomic_DNA"/>
</dbReference>
<dbReference type="InterPro" id="IPR036291">
    <property type="entry name" value="NAD(P)-bd_dom_sf"/>
</dbReference>
<evidence type="ECO:0000256" key="4">
    <source>
        <dbReference type="RuleBase" id="RU000363"/>
    </source>
</evidence>
<feature type="non-terminal residue" evidence="5">
    <location>
        <position position="1"/>
    </location>
</feature>
<dbReference type="AlphaFoldDB" id="A0AAW3X045"/>
<dbReference type="SUPFAM" id="SSF51735">
    <property type="entry name" value="NAD(P)-binding Rossmann-fold domains"/>
    <property type="match status" value="1"/>
</dbReference>
<dbReference type="GO" id="GO:0016491">
    <property type="term" value="F:oxidoreductase activity"/>
    <property type="evidence" value="ECO:0007669"/>
    <property type="project" value="UniProtKB-KW"/>
</dbReference>
<dbReference type="PROSITE" id="PS00061">
    <property type="entry name" value="ADH_SHORT"/>
    <property type="match status" value="1"/>
</dbReference>
<accession>A0AAW3X045</accession>
<comment type="similarity">
    <text evidence="1 4">Belongs to the short-chain dehydrogenases/reductases (SDR) family.</text>
</comment>
<evidence type="ECO:0000313" key="5">
    <source>
        <dbReference type="EMBL" id="MBC3215992.1"/>
    </source>
</evidence>
<reference evidence="5" key="1">
    <citation type="submission" date="2020-08" db="EMBL/GenBank/DDBJ databases">
        <title>Food and environmental bacterial isolates.</title>
        <authorList>
            <person name="Richter L."/>
            <person name="Du Plessis E.M."/>
            <person name="Duvenage S."/>
            <person name="Allam M."/>
            <person name="Korsten L."/>
        </authorList>
    </citation>
    <scope>NUCLEOTIDE SEQUENCE</scope>
    <source>
        <strain evidence="5">UPMP2127</strain>
    </source>
</reference>
<keyword evidence="3" id="KW-0560">Oxidoreductase</keyword>
<comment type="caution">
    <text evidence="5">The sequence shown here is derived from an EMBL/GenBank/DDBJ whole genome shotgun (WGS) entry which is preliminary data.</text>
</comment>
<dbReference type="PANTHER" id="PTHR43391:SF14">
    <property type="entry name" value="DEHYDROGENASE_REDUCTASE SDR FAMILY PROTEIN 7-LIKE"/>
    <property type="match status" value="1"/>
</dbReference>
<organism evidence="5 6">
    <name type="scientific">Serratia fonticola</name>
    <dbReference type="NCBI Taxonomy" id="47917"/>
    <lineage>
        <taxon>Bacteria</taxon>
        <taxon>Pseudomonadati</taxon>
        <taxon>Pseudomonadota</taxon>
        <taxon>Gammaproteobacteria</taxon>
        <taxon>Enterobacterales</taxon>
        <taxon>Yersiniaceae</taxon>
        <taxon>Serratia</taxon>
    </lineage>
</organism>
<dbReference type="Gene3D" id="3.40.50.720">
    <property type="entry name" value="NAD(P)-binding Rossmann-like Domain"/>
    <property type="match status" value="1"/>
</dbReference>
<dbReference type="Pfam" id="PF00106">
    <property type="entry name" value="adh_short"/>
    <property type="match status" value="1"/>
</dbReference>
<dbReference type="InterPro" id="IPR002347">
    <property type="entry name" value="SDR_fam"/>
</dbReference>
<evidence type="ECO:0000256" key="3">
    <source>
        <dbReference type="ARBA" id="ARBA00023002"/>
    </source>
</evidence>